<keyword evidence="6" id="KW-0547">Nucleotide-binding</keyword>
<dbReference type="GO" id="GO:0090374">
    <property type="term" value="P:oligopeptide export from mitochondrion"/>
    <property type="evidence" value="ECO:0007669"/>
    <property type="project" value="TreeGrafter"/>
</dbReference>
<dbReference type="InterPro" id="IPR011527">
    <property type="entry name" value="ABC1_TM_dom"/>
</dbReference>
<dbReference type="InterPro" id="IPR003593">
    <property type="entry name" value="AAA+_ATPase"/>
</dbReference>
<dbReference type="FunFam" id="1.20.1560.10:FF:000029">
    <property type="entry name" value="ABC transporter B family member 1"/>
    <property type="match status" value="1"/>
</dbReference>
<dbReference type="CDD" id="cd03249">
    <property type="entry name" value="ABC_MTABC3_MDL1_MDL2"/>
    <property type="match status" value="2"/>
</dbReference>
<dbReference type="GO" id="GO:0010329">
    <property type="term" value="F:auxin efflux transmembrane transporter activity"/>
    <property type="evidence" value="ECO:0007669"/>
    <property type="project" value="UniProtKB-ARBA"/>
</dbReference>
<dbReference type="PROSITE" id="PS00211">
    <property type="entry name" value="ABC_TRANSPORTER_1"/>
    <property type="match status" value="2"/>
</dbReference>
<feature type="region of interest" description="Disordered" evidence="11">
    <location>
        <begin position="678"/>
        <end position="710"/>
    </location>
</feature>
<comment type="caution">
    <text evidence="15">The sequence shown here is derived from an EMBL/GenBank/DDBJ whole genome shotgun (WGS) entry which is preliminary data.</text>
</comment>
<evidence type="ECO:0000256" key="11">
    <source>
        <dbReference type="SAM" id="MobiDB-lite"/>
    </source>
</evidence>
<dbReference type="CDD" id="cd18578">
    <property type="entry name" value="ABC_6TM_Pgp_ABCB1_D2_like"/>
    <property type="match status" value="1"/>
</dbReference>
<dbReference type="CDD" id="cd18577">
    <property type="entry name" value="ABC_6TM_Pgp_ABCB1_D1_like"/>
    <property type="match status" value="1"/>
</dbReference>
<feature type="transmembrane region" description="Helical" evidence="12">
    <location>
        <begin position="240"/>
        <end position="258"/>
    </location>
</feature>
<evidence type="ECO:0000256" key="1">
    <source>
        <dbReference type="ARBA" id="ARBA00004651"/>
    </source>
</evidence>
<dbReference type="Gene3D" id="3.40.50.300">
    <property type="entry name" value="P-loop containing nucleotide triphosphate hydrolases"/>
    <property type="match status" value="2"/>
</dbReference>
<dbReference type="GO" id="GO:0048608">
    <property type="term" value="P:reproductive structure development"/>
    <property type="evidence" value="ECO:0007669"/>
    <property type="project" value="UniProtKB-ARBA"/>
</dbReference>
<keyword evidence="10" id="KW-0325">Glycoprotein</keyword>
<protein>
    <submittedName>
        <fullName evidence="15">Uncharacterized protein</fullName>
    </submittedName>
</protein>
<reference evidence="15" key="1">
    <citation type="submission" date="2020-06" db="EMBL/GenBank/DDBJ databases">
        <title>WGS assembly of Ceratodon purpureus strain R40.</title>
        <authorList>
            <person name="Carey S.B."/>
            <person name="Jenkins J."/>
            <person name="Shu S."/>
            <person name="Lovell J.T."/>
            <person name="Sreedasyam A."/>
            <person name="Maumus F."/>
            <person name="Tiley G.P."/>
            <person name="Fernandez-Pozo N."/>
            <person name="Barry K."/>
            <person name="Chen C."/>
            <person name="Wang M."/>
            <person name="Lipzen A."/>
            <person name="Daum C."/>
            <person name="Saski C.A."/>
            <person name="Payton A.C."/>
            <person name="Mcbreen J.C."/>
            <person name="Conrad R.E."/>
            <person name="Kollar L.M."/>
            <person name="Olsson S."/>
            <person name="Huttunen S."/>
            <person name="Landis J.B."/>
            <person name="Wickett N.J."/>
            <person name="Johnson M.G."/>
            <person name="Rensing S.A."/>
            <person name="Grimwood J."/>
            <person name="Schmutz J."/>
            <person name="Mcdaniel S.F."/>
        </authorList>
    </citation>
    <scope>NUCLEOTIDE SEQUENCE</scope>
    <source>
        <strain evidence="15">R40</strain>
    </source>
</reference>
<dbReference type="SUPFAM" id="SSF52540">
    <property type="entry name" value="P-loop containing nucleoside triphosphate hydrolases"/>
    <property type="match status" value="2"/>
</dbReference>
<evidence type="ECO:0000259" key="13">
    <source>
        <dbReference type="PROSITE" id="PS50893"/>
    </source>
</evidence>
<evidence type="ECO:0000256" key="12">
    <source>
        <dbReference type="SAM" id="Phobius"/>
    </source>
</evidence>
<dbReference type="GO" id="GO:0005743">
    <property type="term" value="C:mitochondrial inner membrane"/>
    <property type="evidence" value="ECO:0007669"/>
    <property type="project" value="TreeGrafter"/>
</dbReference>
<dbReference type="SUPFAM" id="SSF90123">
    <property type="entry name" value="ABC transporter transmembrane region"/>
    <property type="match status" value="2"/>
</dbReference>
<dbReference type="EMBL" id="CM026430">
    <property type="protein sequence ID" value="KAG0562334.1"/>
    <property type="molecule type" value="Genomic_DNA"/>
</dbReference>
<dbReference type="GO" id="GO:0005524">
    <property type="term" value="F:ATP binding"/>
    <property type="evidence" value="ECO:0007669"/>
    <property type="project" value="UniProtKB-KW"/>
</dbReference>
<evidence type="ECO:0000313" key="16">
    <source>
        <dbReference type="Proteomes" id="UP000822688"/>
    </source>
</evidence>
<evidence type="ECO:0000256" key="3">
    <source>
        <dbReference type="ARBA" id="ARBA00022448"/>
    </source>
</evidence>
<dbReference type="GO" id="GO:0043481">
    <property type="term" value="P:anthocyanin accumulation in tissues in response to UV light"/>
    <property type="evidence" value="ECO:0007669"/>
    <property type="project" value="UniProtKB-ARBA"/>
</dbReference>
<keyword evidence="8 12" id="KW-1133">Transmembrane helix</keyword>
<dbReference type="GO" id="GO:0005886">
    <property type="term" value="C:plasma membrane"/>
    <property type="evidence" value="ECO:0007669"/>
    <property type="project" value="UniProtKB-SubCell"/>
</dbReference>
<dbReference type="Pfam" id="PF00005">
    <property type="entry name" value="ABC_tran"/>
    <property type="match status" value="2"/>
</dbReference>
<dbReference type="GO" id="GO:0009926">
    <property type="term" value="P:auxin polar transport"/>
    <property type="evidence" value="ECO:0007669"/>
    <property type="project" value="UniProtKB-ARBA"/>
</dbReference>
<dbReference type="GO" id="GO:0048367">
    <property type="term" value="P:shoot system development"/>
    <property type="evidence" value="ECO:0007669"/>
    <property type="project" value="UniProtKB-ARBA"/>
</dbReference>
<evidence type="ECO:0000256" key="9">
    <source>
        <dbReference type="ARBA" id="ARBA00023136"/>
    </source>
</evidence>
<dbReference type="GO" id="GO:0008361">
    <property type="term" value="P:regulation of cell size"/>
    <property type="evidence" value="ECO:0007669"/>
    <property type="project" value="UniProtKB-ARBA"/>
</dbReference>
<feature type="region of interest" description="Disordered" evidence="11">
    <location>
        <begin position="1"/>
        <end position="42"/>
    </location>
</feature>
<dbReference type="GO" id="GO:0015421">
    <property type="term" value="F:ABC-type oligopeptide transporter activity"/>
    <property type="evidence" value="ECO:0007669"/>
    <property type="project" value="TreeGrafter"/>
</dbReference>
<feature type="transmembrane region" description="Helical" evidence="12">
    <location>
        <begin position="136"/>
        <end position="159"/>
    </location>
</feature>
<feature type="transmembrane region" description="Helical" evidence="12">
    <location>
        <begin position="876"/>
        <end position="893"/>
    </location>
</feature>
<dbReference type="InterPro" id="IPR039421">
    <property type="entry name" value="Type_1_exporter"/>
</dbReference>
<evidence type="ECO:0000256" key="6">
    <source>
        <dbReference type="ARBA" id="ARBA00022741"/>
    </source>
</evidence>
<dbReference type="Gene3D" id="1.20.1560.10">
    <property type="entry name" value="ABC transporter type 1, transmembrane domain"/>
    <property type="match status" value="1"/>
</dbReference>
<dbReference type="GO" id="GO:0009637">
    <property type="term" value="P:response to blue light"/>
    <property type="evidence" value="ECO:0007669"/>
    <property type="project" value="UniProtKB-ARBA"/>
</dbReference>
<evidence type="ECO:0000256" key="8">
    <source>
        <dbReference type="ARBA" id="ARBA00022989"/>
    </source>
</evidence>
<keyword evidence="9 12" id="KW-0472">Membrane</keyword>
<accession>A0A8T0GW20</accession>
<evidence type="ECO:0000256" key="5">
    <source>
        <dbReference type="ARBA" id="ARBA00022737"/>
    </source>
</evidence>
<comment type="similarity">
    <text evidence="2">Belongs to the ABC transporter superfamily. ABCB family. Multidrug resistance exporter (TC 3.A.1.201) subfamily.</text>
</comment>
<dbReference type="PANTHER" id="PTHR43394">
    <property type="entry name" value="ATP-DEPENDENT PERMEASE MDL1, MITOCHONDRIAL"/>
    <property type="match status" value="1"/>
</dbReference>
<dbReference type="PANTHER" id="PTHR43394:SF11">
    <property type="entry name" value="ATP-BINDING CASSETTE TRANSPORTER"/>
    <property type="match status" value="1"/>
</dbReference>
<sequence length="1298" mass="140767">MGRSKVDDPEIMAPQADAESLQHEDLTKVMSQDSKPQENVVDNVVLKTKKEKVKKGKDGDKDVSEEKKEAPGSVPFYRLFSFADPLDYLLMTLGTISAIIHGASMPVFFLFFGELIDGFGSNVDDPANTADTVNKYVLYLLYLGIVVCVASWGEVAGWMQTGERQAARIRVRYLRSMLKQDVSFFDVDARTGEVVSSISSDTLLIQDAISEKLGQFLHYLSTFIAGFAVGFSIVWKLGLVTLAVAPAIAMAGGMYAYALTGYAAKNREAYEEAGNIAEQNLANVRTVYSFVGEEKAVSSFSNALRRTLRLGYKSALAKGLGLGVTYFVLFLCYALLLWYGGVLVRNGEANGGKAITTIFAVIVGGMSFGQAMPNLTAFAKAKAGAFRIFQMIDLKPVISVNNTTEPGIQLGSVQGRIELKNVGFSYPSRPDVPIFQDFSLTIPAGSTVAIVGGSGSGKSTVISLIERFYDPSAGEVMLDGVNIKKLELKWLRTQIGLVNQEPALFATSIKENILYGNPDATDKEVEDACRAANAHSFISQFPEGYNTQVGEHGVQMSGGQKQRIAIARAILKNPKILLLDEATSALDASSEQIVQEALDNAMVGRTTIVVAHRLSTIRRANAIAVVQNGTIVEMGNHDTLMSQGNGAYVALVRLQEMVRSNDESEMAQVRAKSVHEKSGRFSLSRSSRRVLSRQQSSATSEGAMEKGEEVTPQAATMWRLLKINRPEWGYGLVGVVGSVVQGLVNPGFGLIISNILYSYYDPSKSHMAKEVGMYAVICIALGVAALGGSFLQHTFFGIMGENLVKRIRELMFARILTNEVSWFDADENNSSQVTARLSADATTVKGAIADRISLVVQNFTLMAAVCAIGFTYQWKMAFVVLATFPLLVFASFVEQLFLKGFSGDVASAQARASMVAGEGVTNIRTIAAFNAEERVVKLFEYELEAPLRRGFLRGQIAGFTYGISQLFLYGSYALGLWYGAQLVKNGESQFKDVITVFMVLIIAAFAIAETLSLAPDLIKGGQALTSVFRVLDRVTKINADDPEAEVVQTIKGEIELKHVAFAYSTRPDAMIFKDLNLKVRAGRSLALVGASGSGKSSVIALLERFYDPLSGRVLIDGKDIRKLNLKSLRRGIALVSQEPALFATTIYENILYGRKDATEQEVHAAAMAANAHNFISALPDSYKTQVGERGVQLSGGQKQRVAIARAVLKNPAVLLLDEATSALDAESEQVVQEALDRLMQGRTSVVVAHRLSTIRNADSIAVIQDGTLIEEGSHNTLLAKSDGAYAHLVRLQQHGALQ</sequence>
<organism evidence="15 16">
    <name type="scientific">Ceratodon purpureus</name>
    <name type="common">Fire moss</name>
    <name type="synonym">Dicranum purpureum</name>
    <dbReference type="NCBI Taxonomy" id="3225"/>
    <lineage>
        <taxon>Eukaryota</taxon>
        <taxon>Viridiplantae</taxon>
        <taxon>Streptophyta</taxon>
        <taxon>Embryophyta</taxon>
        <taxon>Bryophyta</taxon>
        <taxon>Bryophytina</taxon>
        <taxon>Bryopsida</taxon>
        <taxon>Dicranidae</taxon>
        <taxon>Pseudoditrichales</taxon>
        <taxon>Ditrichaceae</taxon>
        <taxon>Ceratodon</taxon>
    </lineage>
</organism>
<dbReference type="InterPro" id="IPR003439">
    <property type="entry name" value="ABC_transporter-like_ATP-bd"/>
</dbReference>
<dbReference type="PROSITE" id="PS50929">
    <property type="entry name" value="ABC_TM1F"/>
    <property type="match status" value="2"/>
</dbReference>
<keyword evidence="7" id="KW-0067">ATP-binding</keyword>
<dbReference type="PROSITE" id="PS50893">
    <property type="entry name" value="ABC_TRANSPORTER_2"/>
    <property type="match status" value="2"/>
</dbReference>
<dbReference type="InterPro" id="IPR036640">
    <property type="entry name" value="ABC1_TM_sf"/>
</dbReference>
<dbReference type="GO" id="GO:1900459">
    <property type="term" value="P:positive regulation of brassinosteroid mediated signaling pathway"/>
    <property type="evidence" value="ECO:0007669"/>
    <property type="project" value="UniProtKB-ARBA"/>
</dbReference>
<feature type="domain" description="ABC transporter" evidence="13">
    <location>
        <begin position="417"/>
        <end position="653"/>
    </location>
</feature>
<keyword evidence="4 12" id="KW-0812">Transmembrane</keyword>
<dbReference type="SMART" id="SM00382">
    <property type="entry name" value="AAA"/>
    <property type="match status" value="2"/>
</dbReference>
<evidence type="ECO:0000256" key="2">
    <source>
        <dbReference type="ARBA" id="ARBA00007577"/>
    </source>
</evidence>
<dbReference type="GO" id="GO:0016887">
    <property type="term" value="F:ATP hydrolysis activity"/>
    <property type="evidence" value="ECO:0007669"/>
    <property type="project" value="InterPro"/>
</dbReference>
<dbReference type="GO" id="GO:0009640">
    <property type="term" value="P:photomorphogenesis"/>
    <property type="evidence" value="ECO:0007669"/>
    <property type="project" value="UniProtKB-ARBA"/>
</dbReference>
<proteinExistence type="inferred from homology"/>
<evidence type="ECO:0000256" key="4">
    <source>
        <dbReference type="ARBA" id="ARBA00022692"/>
    </source>
</evidence>
<feature type="transmembrane region" description="Helical" evidence="12">
    <location>
        <begin position="315"/>
        <end position="339"/>
    </location>
</feature>
<evidence type="ECO:0000259" key="14">
    <source>
        <dbReference type="PROSITE" id="PS50929"/>
    </source>
</evidence>
<dbReference type="Pfam" id="PF00664">
    <property type="entry name" value="ABC_membrane"/>
    <property type="match status" value="2"/>
</dbReference>
<dbReference type="FunFam" id="3.40.50.300:FF:000251">
    <property type="entry name" value="ABC transporter B family member 19"/>
    <property type="match status" value="2"/>
</dbReference>
<dbReference type="GO" id="GO:0009958">
    <property type="term" value="P:positive gravitropism"/>
    <property type="evidence" value="ECO:0007669"/>
    <property type="project" value="UniProtKB-ARBA"/>
</dbReference>
<feature type="transmembrane region" description="Helical" evidence="12">
    <location>
        <begin position="351"/>
        <end position="372"/>
    </location>
</feature>
<feature type="transmembrane region" description="Helical" evidence="12">
    <location>
        <begin position="993"/>
        <end position="1014"/>
    </location>
</feature>
<feature type="transmembrane region" description="Helical" evidence="12">
    <location>
        <begin position="728"/>
        <end position="752"/>
    </location>
</feature>
<evidence type="ECO:0000256" key="7">
    <source>
        <dbReference type="ARBA" id="ARBA00022840"/>
    </source>
</evidence>
<feature type="transmembrane region" description="Helical" evidence="12">
    <location>
        <begin position="216"/>
        <end position="234"/>
    </location>
</feature>
<evidence type="ECO:0000313" key="15">
    <source>
        <dbReference type="EMBL" id="KAG0562334.1"/>
    </source>
</evidence>
<gene>
    <name evidence="15" type="ORF">KC19_9G138100</name>
</gene>
<keyword evidence="3" id="KW-0813">Transport</keyword>
<feature type="transmembrane region" description="Helical" evidence="12">
    <location>
        <begin position="88"/>
        <end position="116"/>
    </location>
</feature>
<comment type="subcellular location">
    <subcellularLocation>
        <location evidence="1">Cell membrane</location>
        <topology evidence="1">Multi-pass membrane protein</topology>
    </subcellularLocation>
</comment>
<feature type="transmembrane region" description="Helical" evidence="12">
    <location>
        <begin position="772"/>
        <end position="798"/>
    </location>
</feature>
<keyword evidence="16" id="KW-1185">Reference proteome</keyword>
<dbReference type="FunFam" id="1.20.1560.10:FF:000009">
    <property type="entry name" value="ABC transporter B family member 1"/>
    <property type="match status" value="1"/>
</dbReference>
<feature type="domain" description="ABC transporter" evidence="13">
    <location>
        <begin position="1054"/>
        <end position="1290"/>
    </location>
</feature>
<keyword evidence="5" id="KW-0677">Repeat</keyword>
<name>A0A8T0GW20_CERPU</name>
<dbReference type="GO" id="GO:0099402">
    <property type="term" value="P:plant organ development"/>
    <property type="evidence" value="ECO:0007669"/>
    <property type="project" value="UniProtKB-ARBA"/>
</dbReference>
<feature type="domain" description="ABC transmembrane type-1" evidence="14">
    <location>
        <begin position="93"/>
        <end position="380"/>
    </location>
</feature>
<evidence type="ECO:0000256" key="10">
    <source>
        <dbReference type="ARBA" id="ARBA00023180"/>
    </source>
</evidence>
<dbReference type="GO" id="GO:0009741">
    <property type="term" value="P:response to brassinosteroid"/>
    <property type="evidence" value="ECO:0007669"/>
    <property type="project" value="UniProtKB-ARBA"/>
</dbReference>
<dbReference type="InterPro" id="IPR017871">
    <property type="entry name" value="ABC_transporter-like_CS"/>
</dbReference>
<dbReference type="InterPro" id="IPR027417">
    <property type="entry name" value="P-loop_NTPase"/>
</dbReference>
<feature type="domain" description="ABC transmembrane type-1" evidence="14">
    <location>
        <begin position="732"/>
        <end position="1019"/>
    </location>
</feature>
<feature type="transmembrane region" description="Helical" evidence="12">
    <location>
        <begin position="956"/>
        <end position="978"/>
    </location>
</feature>
<dbReference type="Proteomes" id="UP000822688">
    <property type="component" value="Chromosome 9"/>
</dbReference>